<dbReference type="AlphaFoldDB" id="A0AAE0ZKD3"/>
<proteinExistence type="predicted"/>
<protein>
    <submittedName>
        <fullName evidence="2">Uncharacterized protein</fullName>
    </submittedName>
</protein>
<evidence type="ECO:0000256" key="1">
    <source>
        <dbReference type="SAM" id="MobiDB-lite"/>
    </source>
</evidence>
<dbReference type="EMBL" id="JAWDGP010003786">
    <property type="protein sequence ID" value="KAK3770868.1"/>
    <property type="molecule type" value="Genomic_DNA"/>
</dbReference>
<keyword evidence="3" id="KW-1185">Reference proteome</keyword>
<reference evidence="2" key="1">
    <citation type="journal article" date="2023" name="G3 (Bethesda)">
        <title>A reference genome for the long-term kleptoplast-retaining sea slug Elysia crispata morphotype clarki.</title>
        <authorList>
            <person name="Eastman K.E."/>
            <person name="Pendleton A.L."/>
            <person name="Shaikh M.A."/>
            <person name="Suttiyut T."/>
            <person name="Ogas R."/>
            <person name="Tomko P."/>
            <person name="Gavelis G."/>
            <person name="Widhalm J.R."/>
            <person name="Wisecaver J.H."/>
        </authorList>
    </citation>
    <scope>NUCLEOTIDE SEQUENCE</scope>
    <source>
        <strain evidence="2">ECLA1</strain>
    </source>
</reference>
<name>A0AAE0ZKD3_9GAST</name>
<sequence>MFLGVFKERVLNRKLDVSSSVLDVSGWTREEPHRMLTLDKDTICSVRFKPCSLMLEKTVQQAPKDPVQLVTFLLYLAIAVEVQQCLVRKQHFSFTLTWSGVRLRPAAEFPVHPVDDCVPPLWYPPTPIAGHCWTQVGADVASFTTRQRTYGAAGSAVALTTAAASQPELTTDRQRRKSRVVTSRKQQMSKSNKADTMDDSYNNFSHEQRPLVICLVTT</sequence>
<evidence type="ECO:0000313" key="2">
    <source>
        <dbReference type="EMBL" id="KAK3770868.1"/>
    </source>
</evidence>
<feature type="region of interest" description="Disordered" evidence="1">
    <location>
        <begin position="165"/>
        <end position="202"/>
    </location>
</feature>
<gene>
    <name evidence="2" type="ORF">RRG08_036468</name>
</gene>
<dbReference type="Proteomes" id="UP001283361">
    <property type="component" value="Unassembled WGS sequence"/>
</dbReference>
<organism evidence="2 3">
    <name type="scientific">Elysia crispata</name>
    <name type="common">lettuce slug</name>
    <dbReference type="NCBI Taxonomy" id="231223"/>
    <lineage>
        <taxon>Eukaryota</taxon>
        <taxon>Metazoa</taxon>
        <taxon>Spiralia</taxon>
        <taxon>Lophotrochozoa</taxon>
        <taxon>Mollusca</taxon>
        <taxon>Gastropoda</taxon>
        <taxon>Heterobranchia</taxon>
        <taxon>Euthyneura</taxon>
        <taxon>Panpulmonata</taxon>
        <taxon>Sacoglossa</taxon>
        <taxon>Placobranchoidea</taxon>
        <taxon>Plakobranchidae</taxon>
        <taxon>Elysia</taxon>
    </lineage>
</organism>
<accession>A0AAE0ZKD3</accession>
<feature type="compositionally biased region" description="Polar residues" evidence="1">
    <location>
        <begin position="180"/>
        <end position="191"/>
    </location>
</feature>
<evidence type="ECO:0000313" key="3">
    <source>
        <dbReference type="Proteomes" id="UP001283361"/>
    </source>
</evidence>
<comment type="caution">
    <text evidence="2">The sequence shown here is derived from an EMBL/GenBank/DDBJ whole genome shotgun (WGS) entry which is preliminary data.</text>
</comment>